<gene>
    <name evidence="5" type="ORF">DWB85_16090</name>
</gene>
<dbReference type="GO" id="GO:0016757">
    <property type="term" value="F:glycosyltransferase activity"/>
    <property type="evidence" value="ECO:0007669"/>
    <property type="project" value="UniProtKB-KW"/>
</dbReference>
<reference evidence="5 6" key="1">
    <citation type="submission" date="2018-07" db="EMBL/GenBank/DDBJ databases">
        <title>Halioglobus sp. genome submission.</title>
        <authorList>
            <person name="Ye M.-Q."/>
            <person name="Du Z.-J."/>
        </authorList>
    </citation>
    <scope>NUCLEOTIDE SEQUENCE [LARGE SCALE GENOMIC DNA]</scope>
    <source>
        <strain evidence="5 6">U0301</strain>
    </source>
</reference>
<evidence type="ECO:0000256" key="2">
    <source>
        <dbReference type="ARBA" id="ARBA00022676"/>
    </source>
</evidence>
<dbReference type="Pfam" id="PF00535">
    <property type="entry name" value="Glycos_transf_2"/>
    <property type="match status" value="1"/>
</dbReference>
<evidence type="ECO:0000259" key="4">
    <source>
        <dbReference type="Pfam" id="PF00535"/>
    </source>
</evidence>
<dbReference type="Proteomes" id="UP000265509">
    <property type="component" value="Unassembled WGS sequence"/>
</dbReference>
<dbReference type="InterPro" id="IPR029044">
    <property type="entry name" value="Nucleotide-diphossugar_trans"/>
</dbReference>
<dbReference type="SUPFAM" id="SSF53448">
    <property type="entry name" value="Nucleotide-diphospho-sugar transferases"/>
    <property type="match status" value="1"/>
</dbReference>
<evidence type="ECO:0000256" key="1">
    <source>
        <dbReference type="ARBA" id="ARBA00006739"/>
    </source>
</evidence>
<dbReference type="InterPro" id="IPR001173">
    <property type="entry name" value="Glyco_trans_2-like"/>
</dbReference>
<sequence length="330" mass="36835">MHSCEGYPASPDLEVLVCTHDRSGLLQLMLSSLNQCKRPKDCQIGIFVVANACSDDTAVALDNYVQSSDIKEACIPLRWMVDPVPGKSHALNSSLPLARAPLIAFVDDDHRIGGDYLEAVWQTANEQPNADFFCGRILPDWDGSEPAWVHDKGRYRVYPLPVPKFDLGPSTGFVEPGSATPGGGNLAIRRYLFERVGPFELDLGPQGHNLGGAEDIEWVRRGVALGARLYYSPRMLQHHYVDSERMTLRYVLQKAYERSASTSRIAPNLDGDQFLPPYMLRKALTYGLQALISLSGDRRRFFLTRLAAALGEIKGYRQQQQSRAVKEVQR</sequence>
<dbReference type="PANTHER" id="PTHR43179:SF12">
    <property type="entry name" value="GALACTOFURANOSYLTRANSFERASE GLFT2"/>
    <property type="match status" value="1"/>
</dbReference>
<name>A0A3L7DX12_9GAMM</name>
<comment type="similarity">
    <text evidence="1">Belongs to the glycosyltransferase 2 family.</text>
</comment>
<keyword evidence="3 5" id="KW-0808">Transferase</keyword>
<keyword evidence="2" id="KW-0328">Glycosyltransferase</keyword>
<protein>
    <submittedName>
        <fullName evidence="5">Glycosyltransferase</fullName>
    </submittedName>
</protein>
<dbReference type="CDD" id="cd00761">
    <property type="entry name" value="Glyco_tranf_GTA_type"/>
    <property type="match status" value="1"/>
</dbReference>
<comment type="caution">
    <text evidence="5">The sequence shown here is derived from an EMBL/GenBank/DDBJ whole genome shotgun (WGS) entry which is preliminary data.</text>
</comment>
<accession>A0A3L7DX12</accession>
<evidence type="ECO:0000256" key="3">
    <source>
        <dbReference type="ARBA" id="ARBA00022679"/>
    </source>
</evidence>
<dbReference type="PANTHER" id="PTHR43179">
    <property type="entry name" value="RHAMNOSYLTRANSFERASE WBBL"/>
    <property type="match status" value="1"/>
</dbReference>
<dbReference type="AlphaFoldDB" id="A0A3L7DX12"/>
<proteinExistence type="inferred from homology"/>
<evidence type="ECO:0000313" key="5">
    <source>
        <dbReference type="EMBL" id="RLQ20783.1"/>
    </source>
</evidence>
<keyword evidence="6" id="KW-1185">Reference proteome</keyword>
<organism evidence="5 6">
    <name type="scientific">Seongchinamella sediminis</name>
    <dbReference type="NCBI Taxonomy" id="2283635"/>
    <lineage>
        <taxon>Bacteria</taxon>
        <taxon>Pseudomonadati</taxon>
        <taxon>Pseudomonadota</taxon>
        <taxon>Gammaproteobacteria</taxon>
        <taxon>Cellvibrionales</taxon>
        <taxon>Halieaceae</taxon>
        <taxon>Seongchinamella</taxon>
    </lineage>
</organism>
<feature type="domain" description="Glycosyltransferase 2-like" evidence="4">
    <location>
        <begin position="15"/>
        <end position="158"/>
    </location>
</feature>
<dbReference type="Gene3D" id="3.90.550.10">
    <property type="entry name" value="Spore Coat Polysaccharide Biosynthesis Protein SpsA, Chain A"/>
    <property type="match status" value="1"/>
</dbReference>
<dbReference type="OrthoDB" id="9069044at2"/>
<dbReference type="EMBL" id="QRAN01000020">
    <property type="protein sequence ID" value="RLQ20783.1"/>
    <property type="molecule type" value="Genomic_DNA"/>
</dbReference>
<evidence type="ECO:0000313" key="6">
    <source>
        <dbReference type="Proteomes" id="UP000265509"/>
    </source>
</evidence>